<dbReference type="SUPFAM" id="SSF52091">
    <property type="entry name" value="SpoIIaa-like"/>
    <property type="match status" value="1"/>
</dbReference>
<gene>
    <name evidence="2" type="ORF">B6N60_03365</name>
</gene>
<organism evidence="2 3">
    <name type="scientific">Richelia sinica FACHB-800</name>
    <dbReference type="NCBI Taxonomy" id="1357546"/>
    <lineage>
        <taxon>Bacteria</taxon>
        <taxon>Bacillati</taxon>
        <taxon>Cyanobacteriota</taxon>
        <taxon>Cyanophyceae</taxon>
        <taxon>Nostocales</taxon>
        <taxon>Nostocaceae</taxon>
        <taxon>Richelia</taxon>
    </lineage>
</organism>
<dbReference type="Gene3D" id="3.30.750.24">
    <property type="entry name" value="STAS domain"/>
    <property type="match status" value="1"/>
</dbReference>
<keyword evidence="3" id="KW-1185">Reference proteome</keyword>
<dbReference type="NCBIfam" id="NF047705">
    <property type="entry name" value="slr1659_superfam"/>
    <property type="match status" value="1"/>
</dbReference>
<sequence>MNIHQQEIKTKDYSVHFDSSTSTVFFKGFLRLNGIEAYQTIQDFLAKVVSEYNSLILNFEELEFLNSSGVSMLSMFVVEVRNQGNIQLALHGSNKILWQTKSLRNLQRLMPSIKIELL</sequence>
<evidence type="ECO:0000313" key="2">
    <source>
        <dbReference type="EMBL" id="QXE24658.1"/>
    </source>
</evidence>
<dbReference type="EMBL" id="CP021056">
    <property type="protein sequence ID" value="QXE24658.1"/>
    <property type="molecule type" value="Genomic_DNA"/>
</dbReference>
<protein>
    <recommendedName>
        <fullName evidence="1">STAS domain-containing protein</fullName>
    </recommendedName>
</protein>
<dbReference type="Pfam" id="PF01740">
    <property type="entry name" value="STAS"/>
    <property type="match status" value="1"/>
</dbReference>
<reference evidence="2" key="1">
    <citation type="submission" date="2017-04" db="EMBL/GenBank/DDBJ databases">
        <title>Genome deletions in a multicellular cyanobacterial endosymbiont for morphological adaptation in marine diatoms.</title>
        <authorList>
            <person name="Wang Y."/>
            <person name="Gao H."/>
            <person name="Li R."/>
            <person name="Xu X."/>
        </authorList>
    </citation>
    <scope>NUCLEOTIDE SEQUENCE</scope>
    <source>
        <strain evidence="2">FACHB 800</strain>
    </source>
</reference>
<dbReference type="Proteomes" id="UP000683511">
    <property type="component" value="Chromosome"/>
</dbReference>
<dbReference type="KEGG" id="rsin:B6N60_03365"/>
<feature type="domain" description="STAS" evidence="1">
    <location>
        <begin position="41"/>
        <end position="118"/>
    </location>
</feature>
<dbReference type="InterPro" id="IPR002645">
    <property type="entry name" value="STAS_dom"/>
</dbReference>
<dbReference type="InterPro" id="IPR036513">
    <property type="entry name" value="STAS_dom_sf"/>
</dbReference>
<name>A0A975Y5W8_9NOST</name>
<dbReference type="AlphaFoldDB" id="A0A975Y5W8"/>
<dbReference type="RefSeq" id="WP_190601496.1">
    <property type="nucleotide sequence ID" value="NZ_CP021056.1"/>
</dbReference>
<evidence type="ECO:0000259" key="1">
    <source>
        <dbReference type="PROSITE" id="PS50801"/>
    </source>
</evidence>
<proteinExistence type="predicted"/>
<dbReference type="PROSITE" id="PS50801">
    <property type="entry name" value="STAS"/>
    <property type="match status" value="1"/>
</dbReference>
<evidence type="ECO:0000313" key="3">
    <source>
        <dbReference type="Proteomes" id="UP000683511"/>
    </source>
</evidence>
<accession>A0A975Y5W8</accession>